<keyword evidence="11" id="KW-1185">Reference proteome</keyword>
<feature type="transmembrane region" description="Helical" evidence="7">
    <location>
        <begin position="334"/>
        <end position="358"/>
    </location>
</feature>
<evidence type="ECO:0000313" key="11">
    <source>
        <dbReference type="Proteomes" id="UP001156664"/>
    </source>
</evidence>
<feature type="transmembrane region" description="Helical" evidence="7">
    <location>
        <begin position="211"/>
        <end position="228"/>
    </location>
</feature>
<comment type="subcellular location">
    <subcellularLocation>
        <location evidence="7">Cell membrane</location>
        <topology evidence="7">Multi-pass membrane protein</topology>
    </subcellularLocation>
    <subcellularLocation>
        <location evidence="1">Endomembrane system</location>
        <topology evidence="1">Multi-pass membrane protein</topology>
    </subcellularLocation>
    <subcellularLocation>
        <location evidence="8">Membrane</location>
        <topology evidence="8">Multi-pass membrane protein</topology>
    </subcellularLocation>
</comment>
<sequence>MLMVLYFIFAGSVLLFPGRAWQLAKMASVIAGLIAVSASVWRVHQGNFELLPTAVGLLAVFIGWIVLGFSERYLIDEANQHAYVAKVLLCLGLIETVVQTESLVWMFLAWGALLVTMNRLLLFYPDRPAARWVVIKKTCFDVLTGLCLFAVLTVMWLQTGKVNVTLADVAVGPHSAWAGFFLAIACVLTTAQLPFHGWLIQVMEAPTPVSALLHAGVVNLAGYILLRLHVLVEYSLAGRYVLVAVGGITAVCCAFVLMTRISIKVRLAWSTCAQMGFMLMECGLGLYSMAVLHLIGHSLYKAYAFLSSGDSVTDAIKNVFVVRYRRDQIRLNPYHAVFALIMSLFMVWIVQWIVGLFVTLHESWMVAVFLASGLWPLLWLPEGSDNALWRKAILQFVGIVLAYWVVSALVSEGLPPAVVSSSNFSWVLALFALLFVVQLIVWFQPNSNWVSRWYGWVYNGFYLDDFINQIIRKLPIVKELA</sequence>
<keyword evidence="2 7" id="KW-0813">Transport</keyword>
<dbReference type="NCBIfam" id="NF006029">
    <property type="entry name" value="PRK08168.1"/>
    <property type="match status" value="1"/>
</dbReference>
<dbReference type="EMBL" id="BSOJ01000013">
    <property type="protein sequence ID" value="GLR26279.1"/>
    <property type="molecule type" value="Genomic_DNA"/>
</dbReference>
<evidence type="ECO:0000256" key="7">
    <source>
        <dbReference type="HAMAP-Rule" id="MF_00862"/>
    </source>
</evidence>
<dbReference type="PANTHER" id="PTHR42829">
    <property type="entry name" value="NADH-UBIQUINONE OXIDOREDUCTASE CHAIN 5"/>
    <property type="match status" value="1"/>
</dbReference>
<keyword evidence="3 7" id="KW-1003">Cell membrane</keyword>
<organism evidence="10 11">
    <name type="scientific">Limnobacter litoralis</name>
    <dbReference type="NCBI Taxonomy" id="481366"/>
    <lineage>
        <taxon>Bacteria</taxon>
        <taxon>Pseudomonadati</taxon>
        <taxon>Pseudomonadota</taxon>
        <taxon>Betaproteobacteria</taxon>
        <taxon>Burkholderiales</taxon>
        <taxon>Burkholderiaceae</taxon>
        <taxon>Limnobacter</taxon>
    </lineage>
</organism>
<dbReference type="PANTHER" id="PTHR42829:SF1">
    <property type="entry name" value="INORGANIC CARBON TRANSPORTER SUBUNIT DABB-RELATED"/>
    <property type="match status" value="1"/>
</dbReference>
<accession>A0ABQ5YQ96</accession>
<dbReference type="RefSeq" id="WP_431310087.1">
    <property type="nucleotide sequence ID" value="NZ_BSOJ01000013.1"/>
</dbReference>
<feature type="transmembrane region" description="Helical" evidence="7">
    <location>
        <begin position="134"/>
        <end position="157"/>
    </location>
</feature>
<keyword evidence="5 7" id="KW-1133">Transmembrane helix</keyword>
<dbReference type="InterPro" id="IPR046396">
    <property type="entry name" value="Transporter_DabB"/>
</dbReference>
<gene>
    <name evidence="7" type="primary">dabB</name>
    <name evidence="10" type="ORF">GCM10007875_13680</name>
</gene>
<reference evidence="11" key="1">
    <citation type="journal article" date="2019" name="Int. J. Syst. Evol. Microbiol.">
        <title>The Global Catalogue of Microorganisms (GCM) 10K type strain sequencing project: providing services to taxonomists for standard genome sequencing and annotation.</title>
        <authorList>
            <consortium name="The Broad Institute Genomics Platform"/>
            <consortium name="The Broad Institute Genome Sequencing Center for Infectious Disease"/>
            <person name="Wu L."/>
            <person name="Ma J."/>
        </authorList>
    </citation>
    <scope>NUCLEOTIDE SEQUENCE [LARGE SCALE GENOMIC DNA]</scope>
    <source>
        <strain evidence="11">NBRC 105857</strain>
    </source>
</reference>
<evidence type="ECO:0000256" key="5">
    <source>
        <dbReference type="ARBA" id="ARBA00022989"/>
    </source>
</evidence>
<comment type="similarity">
    <text evidence="7">Belongs to the inorganic carbon transporter (TC 9.A.2) DabB family.</text>
</comment>
<feature type="domain" description="NADH:quinone oxidoreductase/Mrp antiporter transmembrane" evidence="9">
    <location>
        <begin position="102"/>
        <end position="346"/>
    </location>
</feature>
<name>A0ABQ5YQ96_9BURK</name>
<feature type="transmembrane region" description="Helical" evidence="7">
    <location>
        <begin position="50"/>
        <end position="69"/>
    </location>
</feature>
<keyword evidence="6 7" id="KW-0472">Membrane</keyword>
<dbReference type="PRINTS" id="PR01434">
    <property type="entry name" value="NADHDHGNASE5"/>
</dbReference>
<comment type="function">
    <text evidence="7">Part of an energy-coupled inorganic carbon pump.</text>
</comment>
<dbReference type="InterPro" id="IPR003945">
    <property type="entry name" value="NU5C-like"/>
</dbReference>
<feature type="transmembrane region" description="Helical" evidence="7">
    <location>
        <begin position="392"/>
        <end position="411"/>
    </location>
</feature>
<dbReference type="InterPro" id="IPR001750">
    <property type="entry name" value="ND/Mrp_TM"/>
</dbReference>
<evidence type="ECO:0000259" key="9">
    <source>
        <dbReference type="Pfam" id="PF00361"/>
    </source>
</evidence>
<evidence type="ECO:0000256" key="6">
    <source>
        <dbReference type="ARBA" id="ARBA00023136"/>
    </source>
</evidence>
<dbReference type="Proteomes" id="UP001156664">
    <property type="component" value="Unassembled WGS sequence"/>
</dbReference>
<evidence type="ECO:0000256" key="1">
    <source>
        <dbReference type="ARBA" id="ARBA00004127"/>
    </source>
</evidence>
<feature type="transmembrane region" description="Helical" evidence="7">
    <location>
        <begin position="104"/>
        <end position="122"/>
    </location>
</feature>
<comment type="subunit">
    <text evidence="7">Forms a complex with DabA.</text>
</comment>
<proteinExistence type="inferred from homology"/>
<keyword evidence="4 7" id="KW-0812">Transmembrane</keyword>
<evidence type="ECO:0000256" key="4">
    <source>
        <dbReference type="ARBA" id="ARBA00022692"/>
    </source>
</evidence>
<evidence type="ECO:0000256" key="2">
    <source>
        <dbReference type="ARBA" id="ARBA00022448"/>
    </source>
</evidence>
<evidence type="ECO:0000256" key="8">
    <source>
        <dbReference type="RuleBase" id="RU000320"/>
    </source>
</evidence>
<feature type="transmembrane region" description="Helical" evidence="7">
    <location>
        <begin position="423"/>
        <end position="443"/>
    </location>
</feature>
<feature type="transmembrane region" description="Helical" evidence="7">
    <location>
        <begin position="81"/>
        <end position="98"/>
    </location>
</feature>
<evidence type="ECO:0000256" key="3">
    <source>
        <dbReference type="ARBA" id="ARBA00022475"/>
    </source>
</evidence>
<comment type="caution">
    <text evidence="10">The sequence shown here is derived from an EMBL/GenBank/DDBJ whole genome shotgun (WGS) entry which is preliminary data.</text>
</comment>
<protein>
    <recommendedName>
        <fullName evidence="7">Probable inorganic carbon transporter subunit DabB</fullName>
    </recommendedName>
</protein>
<evidence type="ECO:0000313" key="10">
    <source>
        <dbReference type="EMBL" id="GLR26279.1"/>
    </source>
</evidence>
<feature type="transmembrane region" description="Helical" evidence="7">
    <location>
        <begin position="177"/>
        <end position="199"/>
    </location>
</feature>
<dbReference type="Pfam" id="PF00361">
    <property type="entry name" value="Proton_antipo_M"/>
    <property type="match status" value="1"/>
</dbReference>
<dbReference type="HAMAP" id="MF_00862">
    <property type="entry name" value="DabB"/>
    <property type="match status" value="1"/>
</dbReference>
<feature type="transmembrane region" description="Helical" evidence="7">
    <location>
        <begin position="240"/>
        <end position="263"/>
    </location>
</feature>
<feature type="transmembrane region" description="Helical" evidence="7">
    <location>
        <begin position="364"/>
        <end position="380"/>
    </location>
</feature>